<gene>
    <name evidence="3" type="primary">ypfH</name>
    <name evidence="3" type="ORF">ACZ87_01383</name>
    <name evidence="2" type="ORF">BBW68_02720</name>
</gene>
<dbReference type="OrthoDB" id="9801763at2"/>
<feature type="region of interest" description="Disordered" evidence="1">
    <location>
        <begin position="78"/>
        <end position="101"/>
    </location>
</feature>
<dbReference type="AlphaFoldDB" id="A0A1E7YUZ3"/>
<organism evidence="2 4">
    <name type="scientific">Candidatus Erwinia dacicola</name>
    <dbReference type="NCBI Taxonomy" id="252393"/>
    <lineage>
        <taxon>Bacteria</taxon>
        <taxon>Pseudomonadati</taxon>
        <taxon>Pseudomonadota</taxon>
        <taxon>Gammaproteobacteria</taxon>
        <taxon>Enterobacterales</taxon>
        <taxon>Erwiniaceae</taxon>
        <taxon>Erwinia</taxon>
    </lineage>
</organism>
<evidence type="ECO:0000313" key="2">
    <source>
        <dbReference type="EMBL" id="OFC58850.1"/>
    </source>
</evidence>
<accession>A0A1E7YUZ3</accession>
<reference evidence="3 5" key="2">
    <citation type="submission" date="2018-04" db="EMBL/GenBank/DDBJ databases">
        <title>Genomes of the Obligate Erwinia dacicola and Facultative Enterobacter sp. OLF Endosymbionts of the Olive Fruit fly, Bactrocera oleae.</title>
        <authorList>
            <person name="Estes A.M."/>
            <person name="Hearn D.J."/>
            <person name="Agarwal S."/>
            <person name="Pierson E.A."/>
            <person name="Dunning-Hotopp J.C."/>
        </authorList>
    </citation>
    <scope>NUCLEOTIDE SEQUENCE [LARGE SCALE GENOMIC DNA]</scope>
    <source>
        <strain evidence="3 5">Oroville</strain>
    </source>
</reference>
<protein>
    <submittedName>
        <fullName evidence="3">Dienelactone hydrolase family protein</fullName>
        <ecNumber evidence="3">3.1.-.-</ecNumber>
    </submittedName>
</protein>
<dbReference type="EC" id="3.1.-.-" evidence="3"/>
<evidence type="ECO:0000313" key="5">
    <source>
        <dbReference type="Proteomes" id="UP000244334"/>
    </source>
</evidence>
<dbReference type="EMBL" id="LJAM02000098">
    <property type="protein sequence ID" value="RAP71790.1"/>
    <property type="molecule type" value="Genomic_DNA"/>
</dbReference>
<reference evidence="2 4" key="1">
    <citation type="submission" date="2016-07" db="EMBL/GenBank/DDBJ databases">
        <authorList>
            <person name="Yuval B."/>
        </authorList>
    </citation>
    <scope>NUCLEOTIDE SEQUENCE [LARGE SCALE GENOMIC DNA]</scope>
    <source>
        <strain evidence="2 4">IL</strain>
    </source>
</reference>
<keyword evidence="3" id="KW-0378">Hydrolase</keyword>
<evidence type="ECO:0000313" key="4">
    <source>
        <dbReference type="Proteomes" id="UP000243534"/>
    </source>
</evidence>
<dbReference type="Proteomes" id="UP000243534">
    <property type="component" value="Unassembled WGS sequence"/>
</dbReference>
<name>A0A1E7YUZ3_9GAMM</name>
<proteinExistence type="predicted"/>
<sequence length="124" mass="13509">MGQIGNRFAQAFPRALVVSIDGLQPSGDELGRQWFAPDSTDLQLQVDGVMAEFTASERHWQQLSGIKADATALVRFSQGEHDGARSGESVGESGGQSGRLQRALYHAAAARQSAHYYPPDPRRR</sequence>
<evidence type="ECO:0000256" key="1">
    <source>
        <dbReference type="SAM" id="MobiDB-lite"/>
    </source>
</evidence>
<dbReference type="RefSeq" id="WP_070135858.1">
    <property type="nucleotide sequence ID" value="NZ_LJAM02000098.1"/>
</dbReference>
<dbReference type="Proteomes" id="UP000244334">
    <property type="component" value="Unassembled WGS sequence"/>
</dbReference>
<evidence type="ECO:0000313" key="3">
    <source>
        <dbReference type="EMBL" id="RAP71790.1"/>
    </source>
</evidence>
<comment type="caution">
    <text evidence="2">The sequence shown here is derived from an EMBL/GenBank/DDBJ whole genome shotgun (WGS) entry which is preliminary data.</text>
</comment>
<keyword evidence="5" id="KW-1185">Reference proteome</keyword>
<dbReference type="GO" id="GO:0016787">
    <property type="term" value="F:hydrolase activity"/>
    <property type="evidence" value="ECO:0007669"/>
    <property type="project" value="UniProtKB-KW"/>
</dbReference>
<dbReference type="EMBL" id="MAYS01000575">
    <property type="protein sequence ID" value="OFC58850.1"/>
    <property type="molecule type" value="Genomic_DNA"/>
</dbReference>